<dbReference type="InterPro" id="IPR046270">
    <property type="entry name" value="DUF6303"/>
</dbReference>
<organism evidence="1 2">
    <name type="scientific">Streptomyces tsukubensis (strain DSM 42081 / NBRC 108919 / NRRL 18488 / 9993)</name>
    <dbReference type="NCBI Taxonomy" id="1114943"/>
    <lineage>
        <taxon>Bacteria</taxon>
        <taxon>Bacillati</taxon>
        <taxon>Actinomycetota</taxon>
        <taxon>Actinomycetes</taxon>
        <taxon>Kitasatosporales</taxon>
        <taxon>Streptomycetaceae</taxon>
        <taxon>Streptomyces</taxon>
    </lineage>
</organism>
<proteinExistence type="predicted"/>
<keyword evidence="2" id="KW-1185">Reference proteome</keyword>
<name>I2N0V8_STRT9</name>
<sequence>MRPRAQLAMQAGRWRLFVAQMGLVAEWPSYDWPPARGLDVPTVDRRRAVLAGLGFEPVPGGRWEWCEDSADPDDDRTTVILIAAVDVRPIGGAS</sequence>
<dbReference type="EMBL" id="CP029159">
    <property type="protein sequence ID" value="QKM69058.1"/>
    <property type="molecule type" value="Genomic_DNA"/>
</dbReference>
<accession>I2N0V8</accession>
<evidence type="ECO:0000313" key="2">
    <source>
        <dbReference type="Proteomes" id="UP000005940"/>
    </source>
</evidence>
<evidence type="ECO:0000313" key="1">
    <source>
        <dbReference type="EMBL" id="QKM69058.1"/>
    </source>
</evidence>
<dbReference type="Proteomes" id="UP000005940">
    <property type="component" value="Chromosome"/>
</dbReference>
<gene>
    <name evidence="1" type="ORF">STSU_019750</name>
</gene>
<protein>
    <submittedName>
        <fullName evidence="1">Uncharacterized protein</fullName>
    </submittedName>
</protein>
<reference evidence="1 2" key="1">
    <citation type="journal article" date="2012" name="J. Bacteriol.">
        <title>Draft genome of Streptomyces tsukubaensis NRRL 18488, the producer of the clinically important immunosuppressant tacrolimus (FK506).</title>
        <authorList>
            <person name="Barreiro C."/>
            <person name="Prieto C."/>
            <person name="Sola-Landa A."/>
            <person name="Solera E."/>
            <person name="Martinez-Castro M."/>
            <person name="Perez-Redondo R."/>
            <person name="Garcia-Estrada C."/>
            <person name="Aparicio J.F."/>
            <person name="Fernandez-Martinez L.T."/>
            <person name="Santos-Aberturas J."/>
            <person name="Salehi-Najafabadi Z."/>
            <person name="Rodriguez-Garcia A."/>
            <person name="Tauch A."/>
            <person name="Martin J.F."/>
        </authorList>
    </citation>
    <scope>NUCLEOTIDE SEQUENCE [LARGE SCALE GENOMIC DNA]</scope>
    <source>
        <strain evidence="2">DSM 42081 / NBRC 108919 / NRRL 18488 / 9993</strain>
    </source>
</reference>
<dbReference type="Pfam" id="PF19820">
    <property type="entry name" value="DUF6303"/>
    <property type="match status" value="1"/>
</dbReference>
<dbReference type="AlphaFoldDB" id="I2N0V8"/>
<dbReference type="RefSeq" id="WP_006348445.1">
    <property type="nucleotide sequence ID" value="NZ_CP029159.1"/>
</dbReference>